<feature type="region of interest" description="Disordered" evidence="6">
    <location>
        <begin position="518"/>
        <end position="649"/>
    </location>
</feature>
<feature type="region of interest" description="Disordered" evidence="6">
    <location>
        <begin position="79"/>
        <end position="100"/>
    </location>
</feature>
<dbReference type="InterPro" id="IPR018253">
    <property type="entry name" value="DnaJ_domain_CS"/>
</dbReference>
<evidence type="ECO:0000259" key="7">
    <source>
        <dbReference type="PROSITE" id="PS50076"/>
    </source>
</evidence>
<dbReference type="CDD" id="cd06257">
    <property type="entry name" value="DnaJ"/>
    <property type="match status" value="1"/>
</dbReference>
<feature type="domain" description="J" evidence="7">
    <location>
        <begin position="6"/>
        <end position="71"/>
    </location>
</feature>
<comment type="caution">
    <text evidence="9">The sequence shown here is derived from an EMBL/GenBank/DDBJ whole genome shotgun (WGS) entry which is preliminary data.</text>
</comment>
<dbReference type="AlphaFoldDB" id="A0AAI9ST79"/>
<feature type="domain" description="CR-type" evidence="8">
    <location>
        <begin position="234"/>
        <end position="315"/>
    </location>
</feature>
<dbReference type="Gene3D" id="2.10.230.10">
    <property type="entry name" value="Heat shock protein DnaJ, cysteine-rich domain"/>
    <property type="match status" value="1"/>
</dbReference>
<evidence type="ECO:0000256" key="2">
    <source>
        <dbReference type="ARBA" id="ARBA00022737"/>
    </source>
</evidence>
<dbReference type="InterPro" id="IPR002939">
    <property type="entry name" value="DnaJ_C"/>
</dbReference>
<dbReference type="GO" id="GO:0030544">
    <property type="term" value="F:Hsp70 protein binding"/>
    <property type="evidence" value="ECO:0007669"/>
    <property type="project" value="InterPro"/>
</dbReference>
<dbReference type="Proteomes" id="UP001202479">
    <property type="component" value="Unassembled WGS sequence"/>
</dbReference>
<dbReference type="RefSeq" id="XP_049178031.1">
    <property type="nucleotide sequence ID" value="XM_049326333.1"/>
</dbReference>
<organism evidence="9 10">
    <name type="scientific">Candida oxycetoniae</name>
    <dbReference type="NCBI Taxonomy" id="497107"/>
    <lineage>
        <taxon>Eukaryota</taxon>
        <taxon>Fungi</taxon>
        <taxon>Dikarya</taxon>
        <taxon>Ascomycota</taxon>
        <taxon>Saccharomycotina</taxon>
        <taxon>Pichiomycetes</taxon>
        <taxon>Debaryomycetaceae</taxon>
        <taxon>Candida/Lodderomyces clade</taxon>
        <taxon>Candida</taxon>
    </lineage>
</organism>
<keyword evidence="1 5" id="KW-0479">Metal-binding</keyword>
<evidence type="ECO:0000256" key="4">
    <source>
        <dbReference type="ARBA" id="ARBA00022833"/>
    </source>
</evidence>
<dbReference type="Pfam" id="PF00684">
    <property type="entry name" value="DnaJ_CXXCXGXG"/>
    <property type="match status" value="1"/>
</dbReference>
<dbReference type="PROSITE" id="PS00636">
    <property type="entry name" value="DNAJ_1"/>
    <property type="match status" value="1"/>
</dbReference>
<dbReference type="CDD" id="cd10719">
    <property type="entry name" value="DnaJ_zf"/>
    <property type="match status" value="1"/>
</dbReference>
<dbReference type="EMBL" id="JAHUZD010000150">
    <property type="protein sequence ID" value="KAI3402282.2"/>
    <property type="molecule type" value="Genomic_DNA"/>
</dbReference>
<dbReference type="SUPFAM" id="SSF49493">
    <property type="entry name" value="HSP40/DnaJ peptide-binding domain"/>
    <property type="match status" value="2"/>
</dbReference>
<dbReference type="SMART" id="SM00271">
    <property type="entry name" value="DnaJ"/>
    <property type="match status" value="1"/>
</dbReference>
<dbReference type="InterPro" id="IPR001305">
    <property type="entry name" value="HSP_DnaJ_Cys-rich_dom"/>
</dbReference>
<dbReference type="InterPro" id="IPR036869">
    <property type="entry name" value="J_dom_sf"/>
</dbReference>
<dbReference type="Gene3D" id="1.10.287.110">
    <property type="entry name" value="DnaJ domain"/>
    <property type="match status" value="1"/>
</dbReference>
<dbReference type="SUPFAM" id="SSF46565">
    <property type="entry name" value="Chaperone J-domain"/>
    <property type="match status" value="1"/>
</dbReference>
<accession>A0AAI9ST79</accession>
<evidence type="ECO:0000313" key="9">
    <source>
        <dbReference type="EMBL" id="KAI3402282.2"/>
    </source>
</evidence>
<keyword evidence="3 5" id="KW-0863">Zinc-finger</keyword>
<dbReference type="PROSITE" id="PS50076">
    <property type="entry name" value="DNAJ_2"/>
    <property type="match status" value="1"/>
</dbReference>
<name>A0AAI9ST79_9ASCO</name>
<dbReference type="GO" id="GO:0051082">
    <property type="term" value="F:unfolded protein binding"/>
    <property type="evidence" value="ECO:0007669"/>
    <property type="project" value="InterPro"/>
</dbReference>
<dbReference type="GeneID" id="73382465"/>
<evidence type="ECO:0000256" key="3">
    <source>
        <dbReference type="ARBA" id="ARBA00022771"/>
    </source>
</evidence>
<sequence>MVRDTYYYDILSVSPTVTVEEISRAYKRQALRCHPDKTNHDPLLTEKFKEMTRAYEVLKDSKQRHIYDKYGIEGLERIAVDDSTPPPSPSHQHQHQHQHQSYEFEFGAHPFYTHSGFPAYRHPFGDNNNSSSSRASRNMAGGNDFFSQVFQDINTMFSNSNTFFTSQSSTSGGSYQTRSTSSSTTSNSSSQPLFGATTMKKIVKPYGEPIYNQQYKGEDIHHQCDVSLSDLVYGKTIKLSLSKNVKCTNCQGYGGLNPEVCKTCLGSGKVMTIQYNNFTQHRQTGSCRTCQGVGIYIKPELKCMYCQASGYNEETKIIKIIVPPGTKTGDKIILKGETDEGRNIIPGDLIVEIRQKPHQYLTRKNDDLYMDYNLDLKTALLGGEIMIADYLRVGQFLKIYINSHGHGSLNGEKIQQGEVLGTINSGEPKVVKGLGMPINNEILNNGGIIIQSKSTNEASSLSFSNFKRGNLYINFHVQLPSINEFSKQELINLQNVLPNKSSSYIPKTTERVIESHLSNIPGTSKANPIHIDFTPSRSSSPGKRHHYNDDNYDNYNNNSNDDVLMSTGDNEPVRKHPEYADATDELTTRLRSANTATTSTAAATTSTAAAAATTTPSSNPSAAVPPSHPEPKRRRFDSGSTRHEIPSAI</sequence>
<dbReference type="InterPro" id="IPR008971">
    <property type="entry name" value="HSP40/DnaJ_pept-bd"/>
</dbReference>
<keyword evidence="2" id="KW-0677">Repeat</keyword>
<dbReference type="Gene3D" id="2.60.260.20">
    <property type="entry name" value="Urease metallochaperone UreE, N-terminal domain"/>
    <property type="match status" value="2"/>
</dbReference>
<protein>
    <recommendedName>
        <fullName evidence="11">DnaJ-domain-containing protein</fullName>
    </recommendedName>
</protein>
<feature type="region of interest" description="Disordered" evidence="6">
    <location>
        <begin position="166"/>
        <end position="192"/>
    </location>
</feature>
<feature type="compositionally biased region" description="Low complexity" evidence="6">
    <location>
        <begin position="166"/>
        <end position="191"/>
    </location>
</feature>
<keyword evidence="4 5" id="KW-0862">Zinc</keyword>
<dbReference type="SUPFAM" id="SSF57938">
    <property type="entry name" value="DnaJ/Hsp40 cysteine-rich domain"/>
    <property type="match status" value="1"/>
</dbReference>
<dbReference type="PROSITE" id="PS51188">
    <property type="entry name" value="ZF_CR"/>
    <property type="match status" value="1"/>
</dbReference>
<gene>
    <name evidence="9" type="ORF">KGF56_004852</name>
</gene>
<dbReference type="InterPro" id="IPR044713">
    <property type="entry name" value="DNJA1/2-like"/>
</dbReference>
<dbReference type="PANTHER" id="PTHR43888">
    <property type="entry name" value="DNAJ-LIKE-2, ISOFORM A-RELATED"/>
    <property type="match status" value="1"/>
</dbReference>
<dbReference type="PRINTS" id="PR00625">
    <property type="entry name" value="JDOMAIN"/>
</dbReference>
<proteinExistence type="predicted"/>
<feature type="compositionally biased region" description="Low complexity" evidence="6">
    <location>
        <begin position="553"/>
        <end position="562"/>
    </location>
</feature>
<evidence type="ECO:0000256" key="1">
    <source>
        <dbReference type="ARBA" id="ARBA00022723"/>
    </source>
</evidence>
<evidence type="ECO:0000313" key="10">
    <source>
        <dbReference type="Proteomes" id="UP001202479"/>
    </source>
</evidence>
<evidence type="ECO:0000259" key="8">
    <source>
        <dbReference type="PROSITE" id="PS51188"/>
    </source>
</evidence>
<feature type="compositionally biased region" description="Low complexity" evidence="6">
    <location>
        <begin position="589"/>
        <end position="622"/>
    </location>
</feature>
<evidence type="ECO:0008006" key="11">
    <source>
        <dbReference type="Google" id="ProtNLM"/>
    </source>
</evidence>
<feature type="compositionally biased region" description="Basic and acidic residues" evidence="6">
    <location>
        <begin position="636"/>
        <end position="649"/>
    </location>
</feature>
<evidence type="ECO:0000256" key="6">
    <source>
        <dbReference type="SAM" id="MobiDB-lite"/>
    </source>
</evidence>
<dbReference type="Pfam" id="PF01556">
    <property type="entry name" value="DnaJ_C"/>
    <property type="match status" value="1"/>
</dbReference>
<keyword evidence="10" id="KW-1185">Reference proteome</keyword>
<dbReference type="Pfam" id="PF00226">
    <property type="entry name" value="DnaJ"/>
    <property type="match status" value="1"/>
</dbReference>
<dbReference type="CDD" id="cd10747">
    <property type="entry name" value="DnaJ_C"/>
    <property type="match status" value="1"/>
</dbReference>
<dbReference type="GO" id="GO:0006457">
    <property type="term" value="P:protein folding"/>
    <property type="evidence" value="ECO:0007669"/>
    <property type="project" value="InterPro"/>
</dbReference>
<evidence type="ECO:0000256" key="5">
    <source>
        <dbReference type="PROSITE-ProRule" id="PRU00546"/>
    </source>
</evidence>
<dbReference type="InterPro" id="IPR036410">
    <property type="entry name" value="HSP_DnaJ_Cys-rich_dom_sf"/>
</dbReference>
<dbReference type="GO" id="GO:0008270">
    <property type="term" value="F:zinc ion binding"/>
    <property type="evidence" value="ECO:0007669"/>
    <property type="project" value="UniProtKB-KW"/>
</dbReference>
<reference evidence="9" key="1">
    <citation type="journal article" date="2022" name="DNA Res.">
        <title>Genome analysis of five recently described species of the CUG-Ser clade uncovers Candida theae as a new hybrid lineage with pathogenic potential in the Candida parapsilosis species complex.</title>
        <authorList>
            <person name="Mixao V."/>
            <person name="Del Olmo V."/>
            <person name="Hegedusova E."/>
            <person name="Saus E."/>
            <person name="Pryszcz L."/>
            <person name="Cillingova A."/>
            <person name="Nosek J."/>
            <person name="Gabaldon T."/>
        </authorList>
    </citation>
    <scope>NUCLEOTIDE SEQUENCE</scope>
    <source>
        <strain evidence="9">CBS 10844</strain>
    </source>
</reference>
<feature type="zinc finger region" description="CR-type" evidence="5">
    <location>
        <begin position="234"/>
        <end position="315"/>
    </location>
</feature>
<dbReference type="InterPro" id="IPR001623">
    <property type="entry name" value="DnaJ_domain"/>
</dbReference>